<proteinExistence type="predicted"/>
<dbReference type="CDD" id="cd04187">
    <property type="entry name" value="DPM1_like_bac"/>
    <property type="match status" value="1"/>
</dbReference>
<evidence type="ECO:0000256" key="4">
    <source>
        <dbReference type="ARBA" id="ARBA00022692"/>
    </source>
</evidence>
<dbReference type="PANTHER" id="PTHR48090:SF3">
    <property type="entry name" value="UNDECAPRENYL-PHOSPHATE 4-DEOXY-4-FORMAMIDO-L-ARABINOSE TRANSFERASE"/>
    <property type="match status" value="1"/>
</dbReference>
<feature type="compositionally biased region" description="Low complexity" evidence="8">
    <location>
        <begin position="54"/>
        <end position="74"/>
    </location>
</feature>
<keyword evidence="12" id="KW-1185">Reference proteome</keyword>
<evidence type="ECO:0000256" key="2">
    <source>
        <dbReference type="ARBA" id="ARBA00022676"/>
    </source>
</evidence>
<dbReference type="EMBL" id="OZ019903">
    <property type="protein sequence ID" value="CAK9196251.1"/>
    <property type="molecule type" value="Genomic_DNA"/>
</dbReference>
<dbReference type="InterPro" id="IPR050256">
    <property type="entry name" value="Glycosyltransferase_2"/>
</dbReference>
<evidence type="ECO:0000256" key="3">
    <source>
        <dbReference type="ARBA" id="ARBA00022679"/>
    </source>
</evidence>
<feature type="region of interest" description="Disordered" evidence="8">
    <location>
        <begin position="54"/>
        <end position="90"/>
    </location>
</feature>
<keyword evidence="3" id="KW-0808">Transferase</keyword>
<feature type="non-terminal residue" evidence="11">
    <location>
        <position position="443"/>
    </location>
</feature>
<keyword evidence="2" id="KW-0328">Glycosyltransferase</keyword>
<evidence type="ECO:0000256" key="5">
    <source>
        <dbReference type="ARBA" id="ARBA00022985"/>
    </source>
</evidence>
<reference evidence="11" key="1">
    <citation type="submission" date="2024-02" db="EMBL/GenBank/DDBJ databases">
        <authorList>
            <consortium name="ELIXIR-Norway"/>
            <consortium name="Elixir Norway"/>
        </authorList>
    </citation>
    <scope>NUCLEOTIDE SEQUENCE</scope>
</reference>
<evidence type="ECO:0000256" key="8">
    <source>
        <dbReference type="SAM" id="MobiDB-lite"/>
    </source>
</evidence>
<feature type="non-terminal residue" evidence="11">
    <location>
        <position position="1"/>
    </location>
</feature>
<organism evidence="11 12">
    <name type="scientific">Sphagnum troendelagicum</name>
    <dbReference type="NCBI Taxonomy" id="128251"/>
    <lineage>
        <taxon>Eukaryota</taxon>
        <taxon>Viridiplantae</taxon>
        <taxon>Streptophyta</taxon>
        <taxon>Embryophyta</taxon>
        <taxon>Bryophyta</taxon>
        <taxon>Sphagnophytina</taxon>
        <taxon>Sphagnopsida</taxon>
        <taxon>Sphagnales</taxon>
        <taxon>Sphagnaceae</taxon>
        <taxon>Sphagnum</taxon>
    </lineage>
</organism>
<keyword evidence="1" id="KW-1003">Cell membrane</keyword>
<evidence type="ECO:0000313" key="11">
    <source>
        <dbReference type="EMBL" id="CAK9196251.1"/>
    </source>
</evidence>
<dbReference type="InterPro" id="IPR001173">
    <property type="entry name" value="Glyco_trans_2-like"/>
</dbReference>
<protein>
    <recommendedName>
        <fullName evidence="10">Glycosyltransferase 2-like domain-containing protein</fullName>
    </recommendedName>
</protein>
<keyword evidence="5" id="KW-0448">Lipopolysaccharide biosynthesis</keyword>
<dbReference type="PANTHER" id="PTHR48090">
    <property type="entry name" value="UNDECAPRENYL-PHOSPHATE 4-DEOXY-4-FORMAMIDO-L-ARABINOSE TRANSFERASE-RELATED"/>
    <property type="match status" value="1"/>
</dbReference>
<keyword evidence="7 9" id="KW-0472">Membrane</keyword>
<feature type="transmembrane region" description="Helical" evidence="9">
    <location>
        <begin position="355"/>
        <end position="376"/>
    </location>
</feature>
<evidence type="ECO:0000256" key="9">
    <source>
        <dbReference type="SAM" id="Phobius"/>
    </source>
</evidence>
<accession>A0ABP0TGR6</accession>
<evidence type="ECO:0000313" key="12">
    <source>
        <dbReference type="Proteomes" id="UP001497512"/>
    </source>
</evidence>
<keyword evidence="6 9" id="KW-1133">Transmembrane helix</keyword>
<feature type="domain" description="Glycosyltransferase 2-like" evidence="10">
    <location>
        <begin position="95"/>
        <end position="204"/>
    </location>
</feature>
<sequence>MEICTKFELAPTFMHNVFLQPQQQSWLRPSHSTIQQLIALNPITVSQRSRWSRSPRSCSLEAQGSSSSSSRRSSAAGVMKKATSSSSEQDPSTVSVIIPVFNEVGSIRTLVERVGAVMRRRGAPYEIICVDDGSTDGSTKLLKAMAAHREDTRVVILSRNFGQTAAMAAGFDFAVGQLLVTLDGDLQNDADDIPALLDHLIRGGREGDDEGSAIVAAAGVVDTGVVREDGGFDLVCGWRRNRKDNFLTRNLPSTVANWLIGNVTGVKLHDYGCSLKAYRASLISNLHLYGEMHRFIPVLAVMEGAAISEVEVQHHPRTSGTSKYGLSRIFRVLLDLTTVYFWLRFRDKPMHFMGFLGGVCILGSLWTCAFASWSLFTATQRTLGFSMAISNAAPSYVLSAQLLIMGLQLVCLGLLAEICVRFEPQHRRHPYRVREVATSGTTM</sequence>
<dbReference type="Pfam" id="PF00535">
    <property type="entry name" value="Glycos_transf_2"/>
    <property type="match status" value="1"/>
</dbReference>
<name>A0ABP0TGR6_9BRYO</name>
<dbReference type="Proteomes" id="UP001497512">
    <property type="component" value="Chromosome 11"/>
</dbReference>
<evidence type="ECO:0000256" key="1">
    <source>
        <dbReference type="ARBA" id="ARBA00022475"/>
    </source>
</evidence>
<dbReference type="SUPFAM" id="SSF53448">
    <property type="entry name" value="Nucleotide-diphospho-sugar transferases"/>
    <property type="match status" value="1"/>
</dbReference>
<keyword evidence="4 9" id="KW-0812">Transmembrane</keyword>
<dbReference type="Gene3D" id="3.90.550.10">
    <property type="entry name" value="Spore Coat Polysaccharide Biosynthesis Protein SpsA, Chain A"/>
    <property type="match status" value="1"/>
</dbReference>
<evidence type="ECO:0000259" key="10">
    <source>
        <dbReference type="Pfam" id="PF00535"/>
    </source>
</evidence>
<evidence type="ECO:0000256" key="7">
    <source>
        <dbReference type="ARBA" id="ARBA00023136"/>
    </source>
</evidence>
<evidence type="ECO:0000256" key="6">
    <source>
        <dbReference type="ARBA" id="ARBA00022989"/>
    </source>
</evidence>
<gene>
    <name evidence="11" type="ORF">CSSPTR1EN2_LOCUS3380</name>
</gene>
<dbReference type="InterPro" id="IPR029044">
    <property type="entry name" value="Nucleotide-diphossugar_trans"/>
</dbReference>